<dbReference type="AlphaFoldDB" id="A0A1N7L1D0"/>
<keyword evidence="6" id="KW-1185">Reference proteome</keyword>
<proteinExistence type="predicted"/>
<name>A0A1N7L1D0_9GAMM</name>
<sequence>MKAHNIRAGNPTMEDVARTAGLASVTVSRYLNNPDLVSERSKQKISDAISLLKYVPHAAARALASNRSRLIGAIVPSLDNNLFGLALEVFQDHISKAGYTLIVASNNYNAEKEREHINQMVSHGVDALFLIGNSRDEAIYQLLQAKEIPYVLTWTVDPRHQHPCIGFNNHTAAATVTDYLLDLGHQKIAMISGFVKNNDRAYERLQGVRDALGRRGLILPDEYLIEGPFGVERGREAFRLLMSRPQPPTAVICGSEPFAYGAIFESKHLGIDIPRQVSITGFDDMWLASSISPRLTTVRTPQQQMGVLAAKYLVSKLKGEDVPTPHPLETELIVRESCAPPV</sequence>
<evidence type="ECO:0000256" key="1">
    <source>
        <dbReference type="ARBA" id="ARBA00023015"/>
    </source>
</evidence>
<dbReference type="SMART" id="SM00354">
    <property type="entry name" value="HTH_LACI"/>
    <property type="match status" value="1"/>
</dbReference>
<evidence type="ECO:0000259" key="4">
    <source>
        <dbReference type="PROSITE" id="PS50932"/>
    </source>
</evidence>
<dbReference type="Gene3D" id="3.40.50.2300">
    <property type="match status" value="2"/>
</dbReference>
<keyword evidence="1" id="KW-0805">Transcription regulation</keyword>
<dbReference type="Pfam" id="PF00356">
    <property type="entry name" value="LacI"/>
    <property type="match status" value="1"/>
</dbReference>
<dbReference type="Proteomes" id="UP000185999">
    <property type="component" value="Unassembled WGS sequence"/>
</dbReference>
<dbReference type="Pfam" id="PF13377">
    <property type="entry name" value="Peripla_BP_3"/>
    <property type="match status" value="1"/>
</dbReference>
<dbReference type="PANTHER" id="PTHR30146">
    <property type="entry name" value="LACI-RELATED TRANSCRIPTIONAL REPRESSOR"/>
    <property type="match status" value="1"/>
</dbReference>
<keyword evidence="3" id="KW-0804">Transcription</keyword>
<dbReference type="SUPFAM" id="SSF47413">
    <property type="entry name" value="lambda repressor-like DNA-binding domains"/>
    <property type="match status" value="1"/>
</dbReference>
<evidence type="ECO:0000256" key="2">
    <source>
        <dbReference type="ARBA" id="ARBA00023125"/>
    </source>
</evidence>
<dbReference type="InterPro" id="IPR000843">
    <property type="entry name" value="HTH_LacI"/>
</dbReference>
<dbReference type="InterPro" id="IPR028082">
    <property type="entry name" value="Peripla_BP_I"/>
</dbReference>
<gene>
    <name evidence="5" type="ORF">SAMN05421760_103142</name>
</gene>
<dbReference type="CDD" id="cd01392">
    <property type="entry name" value="HTH_LacI"/>
    <property type="match status" value="1"/>
</dbReference>
<dbReference type="OrthoDB" id="6619319at2"/>
<dbReference type="PANTHER" id="PTHR30146:SF138">
    <property type="entry name" value="TRANSCRIPTIONAL REGULATORY PROTEIN"/>
    <property type="match status" value="1"/>
</dbReference>
<accession>A0A1N7L1D0</accession>
<dbReference type="EMBL" id="FTOE01000003">
    <property type="protein sequence ID" value="SIS67601.1"/>
    <property type="molecule type" value="Genomic_DNA"/>
</dbReference>
<dbReference type="PROSITE" id="PS50932">
    <property type="entry name" value="HTH_LACI_2"/>
    <property type="match status" value="1"/>
</dbReference>
<dbReference type="Gene3D" id="1.10.260.40">
    <property type="entry name" value="lambda repressor-like DNA-binding domains"/>
    <property type="match status" value="1"/>
</dbReference>
<dbReference type="RefSeq" id="WP_054339633.1">
    <property type="nucleotide sequence ID" value="NZ_FTOE01000003.1"/>
</dbReference>
<dbReference type="STRING" id="619304.SAMN05421760_103142"/>
<dbReference type="InterPro" id="IPR010982">
    <property type="entry name" value="Lambda_DNA-bd_dom_sf"/>
</dbReference>
<dbReference type="InterPro" id="IPR046335">
    <property type="entry name" value="LacI/GalR-like_sensor"/>
</dbReference>
<evidence type="ECO:0000256" key="3">
    <source>
        <dbReference type="ARBA" id="ARBA00023163"/>
    </source>
</evidence>
<organism evidence="5 6">
    <name type="scientific">Neptunomonas antarctica</name>
    <dbReference type="NCBI Taxonomy" id="619304"/>
    <lineage>
        <taxon>Bacteria</taxon>
        <taxon>Pseudomonadati</taxon>
        <taxon>Pseudomonadota</taxon>
        <taxon>Gammaproteobacteria</taxon>
        <taxon>Oceanospirillales</taxon>
        <taxon>Oceanospirillaceae</taxon>
        <taxon>Neptunomonas</taxon>
    </lineage>
</organism>
<dbReference type="GO" id="GO:0000976">
    <property type="term" value="F:transcription cis-regulatory region binding"/>
    <property type="evidence" value="ECO:0007669"/>
    <property type="project" value="TreeGrafter"/>
</dbReference>
<dbReference type="CDD" id="cd06273">
    <property type="entry name" value="PBP1_LacI-like"/>
    <property type="match status" value="1"/>
</dbReference>
<evidence type="ECO:0000313" key="5">
    <source>
        <dbReference type="EMBL" id="SIS67601.1"/>
    </source>
</evidence>
<evidence type="ECO:0000313" key="6">
    <source>
        <dbReference type="Proteomes" id="UP000185999"/>
    </source>
</evidence>
<dbReference type="SUPFAM" id="SSF53822">
    <property type="entry name" value="Periplasmic binding protein-like I"/>
    <property type="match status" value="1"/>
</dbReference>
<feature type="domain" description="HTH lacI-type" evidence="4">
    <location>
        <begin position="11"/>
        <end position="65"/>
    </location>
</feature>
<dbReference type="GO" id="GO:0003700">
    <property type="term" value="F:DNA-binding transcription factor activity"/>
    <property type="evidence" value="ECO:0007669"/>
    <property type="project" value="TreeGrafter"/>
</dbReference>
<protein>
    <submittedName>
        <fullName evidence="5">Transcriptional regulator, LacI family</fullName>
    </submittedName>
</protein>
<keyword evidence="2" id="KW-0238">DNA-binding</keyword>
<reference evidence="6" key="1">
    <citation type="submission" date="2017-01" db="EMBL/GenBank/DDBJ databases">
        <authorList>
            <person name="Varghese N."/>
            <person name="Submissions S."/>
        </authorList>
    </citation>
    <scope>NUCLEOTIDE SEQUENCE [LARGE SCALE GENOMIC DNA]</scope>
    <source>
        <strain evidence="6">DSM 22306</strain>
    </source>
</reference>